<evidence type="ECO:0000259" key="20">
    <source>
        <dbReference type="Pfam" id="PF08232"/>
    </source>
</evidence>
<evidence type="ECO:0000256" key="8">
    <source>
        <dbReference type="ARBA" id="ARBA00022737"/>
    </source>
</evidence>
<evidence type="ECO:0000256" key="10">
    <source>
        <dbReference type="ARBA" id="ARBA00023018"/>
    </source>
</evidence>
<comment type="similarity">
    <text evidence="4">Belongs to the WD repeat striatin family.</text>
</comment>
<dbReference type="PROSITE" id="PS50294">
    <property type="entry name" value="WD_REPEATS_REGION"/>
    <property type="match status" value="3"/>
</dbReference>
<dbReference type="GO" id="GO:0005516">
    <property type="term" value="F:calmodulin binding"/>
    <property type="evidence" value="ECO:0007669"/>
    <property type="project" value="UniProtKB-KW"/>
</dbReference>
<evidence type="ECO:0000256" key="1">
    <source>
        <dbReference type="ARBA" id="ARBA00004170"/>
    </source>
</evidence>
<dbReference type="InterPro" id="IPR020472">
    <property type="entry name" value="WD40_PAC1"/>
</dbReference>
<evidence type="ECO:0000256" key="19">
    <source>
        <dbReference type="SAM" id="MobiDB-lite"/>
    </source>
</evidence>
<keyword evidence="10" id="KW-0770">Synapse</keyword>
<dbReference type="Gene3D" id="2.130.10.10">
    <property type="entry name" value="YVTN repeat-like/Quinoprotein amine dehydrogenase"/>
    <property type="match status" value="3"/>
</dbReference>
<gene>
    <name evidence="21" type="primary">Strn</name>
    <name evidence="21" type="ORF">SMICAP_R10856</name>
</gene>
<dbReference type="EMBL" id="VWYW01000080">
    <property type="protein sequence ID" value="NXF04713.1"/>
    <property type="molecule type" value="Genomic_DNA"/>
</dbReference>
<feature type="repeat" description="WD" evidence="17">
    <location>
        <begin position="481"/>
        <end position="522"/>
    </location>
</feature>
<evidence type="ECO:0000256" key="6">
    <source>
        <dbReference type="ARBA" id="ARBA00022553"/>
    </source>
</evidence>
<keyword evidence="8" id="KW-0677">Repeat</keyword>
<dbReference type="SUPFAM" id="SSF50978">
    <property type="entry name" value="WD40 repeat-like"/>
    <property type="match status" value="1"/>
</dbReference>
<comment type="caution">
    <text evidence="21">The sequence shown here is derived from an EMBL/GenBank/DDBJ whole genome shotgun (WGS) entry which is preliminary data.</text>
</comment>
<dbReference type="GO" id="GO:0044877">
    <property type="term" value="F:protein-containing complex binding"/>
    <property type="evidence" value="ECO:0007669"/>
    <property type="project" value="UniProtKB-ARBA"/>
</dbReference>
<evidence type="ECO:0000256" key="16">
    <source>
        <dbReference type="ARBA" id="ARBA00073140"/>
    </source>
</evidence>
<dbReference type="GO" id="GO:0070016">
    <property type="term" value="F:armadillo repeat domain binding"/>
    <property type="evidence" value="ECO:0007669"/>
    <property type="project" value="TreeGrafter"/>
</dbReference>
<dbReference type="CDD" id="cd00200">
    <property type="entry name" value="WD40"/>
    <property type="match status" value="1"/>
</dbReference>
<comment type="subcellular location">
    <subcellularLocation>
        <location evidence="3">Cell projection</location>
        <location evidence="3">Dendritic spine</location>
    </subcellularLocation>
    <subcellularLocation>
        <location evidence="2">Cytoplasm</location>
    </subcellularLocation>
    <subcellularLocation>
        <location evidence="1">Membrane</location>
        <topology evidence="1">Peripheral membrane protein</topology>
    </subcellularLocation>
</comment>
<evidence type="ECO:0000256" key="14">
    <source>
        <dbReference type="ARBA" id="ARBA00058972"/>
    </source>
</evidence>
<evidence type="ECO:0000256" key="4">
    <source>
        <dbReference type="ARBA" id="ARBA00009616"/>
    </source>
</evidence>
<proteinExistence type="inferred from homology"/>
<evidence type="ECO:0000256" key="9">
    <source>
        <dbReference type="ARBA" id="ARBA00022860"/>
    </source>
</evidence>
<feature type="domain" description="Striatin N-terminal" evidence="20">
    <location>
        <begin position="72"/>
        <end position="199"/>
    </location>
</feature>
<dbReference type="InterPro" id="IPR019775">
    <property type="entry name" value="WD40_repeat_CS"/>
</dbReference>
<feature type="repeat" description="WD" evidence="17">
    <location>
        <begin position="724"/>
        <end position="765"/>
    </location>
</feature>
<dbReference type="InterPro" id="IPR036322">
    <property type="entry name" value="WD40_repeat_dom_sf"/>
</dbReference>
<keyword evidence="12" id="KW-0472">Membrane</keyword>
<dbReference type="PROSITE" id="PS50082">
    <property type="entry name" value="WD_REPEATS_2"/>
    <property type="match status" value="4"/>
</dbReference>
<keyword evidence="6" id="KW-0597">Phosphoprotein</keyword>
<reference evidence="21 22" key="1">
    <citation type="submission" date="2019-09" db="EMBL/GenBank/DDBJ databases">
        <title>Bird 10,000 Genomes (B10K) Project - Family phase.</title>
        <authorList>
            <person name="Zhang G."/>
        </authorList>
    </citation>
    <scope>NUCLEOTIDE SEQUENCE [LARGE SCALE GENOMIC DNA]</scope>
    <source>
        <strain evidence="21">B10K-CU-031-20</strain>
    </source>
</reference>
<comment type="function">
    <text evidence="14">Calmodulin-binding scaffolding protein which is the center of the striatin-interacting phosphatase and kinase (STRIPAK) complexes. STRIPAK complexes have critical roles in protein (de)phosphorylation and are regulators of multiple signaling pathways including Hippo, MAPK, nuclear receptor and cytoskeleton remodeling. Different types of STRIPAK complexes are involved in a variety of biological processes such as cell growth, differentiation, apoptosis, metabolism and immune regulation.</text>
</comment>
<dbReference type="PANTHER" id="PTHR15653:SF2">
    <property type="entry name" value="STRIATIN"/>
    <property type="match status" value="1"/>
</dbReference>
<feature type="repeat" description="WD" evidence="17">
    <location>
        <begin position="587"/>
        <end position="619"/>
    </location>
</feature>
<dbReference type="FunFam" id="2.130.10.10:FF:001505">
    <property type="entry name" value="Striatin"/>
    <property type="match status" value="1"/>
</dbReference>
<evidence type="ECO:0000256" key="12">
    <source>
        <dbReference type="ARBA" id="ARBA00023136"/>
    </source>
</evidence>
<dbReference type="GO" id="GO:0005737">
    <property type="term" value="C:cytoplasm"/>
    <property type="evidence" value="ECO:0007669"/>
    <property type="project" value="UniProtKB-SubCell"/>
</dbReference>
<dbReference type="GO" id="GO:0032991">
    <property type="term" value="C:protein-containing complex"/>
    <property type="evidence" value="ECO:0007669"/>
    <property type="project" value="UniProtKB-ARBA"/>
</dbReference>
<feature type="non-terminal residue" evidence="21">
    <location>
        <position position="1"/>
    </location>
</feature>
<evidence type="ECO:0000256" key="13">
    <source>
        <dbReference type="ARBA" id="ARBA00023273"/>
    </source>
</evidence>
<protein>
    <recommendedName>
        <fullName evidence="16">Striatin</fullName>
    </recommendedName>
</protein>
<dbReference type="GO" id="GO:0043197">
    <property type="term" value="C:dendritic spine"/>
    <property type="evidence" value="ECO:0007669"/>
    <property type="project" value="UniProtKB-SubCell"/>
</dbReference>
<keyword evidence="9" id="KW-0112">Calmodulin-binding</keyword>
<dbReference type="GO" id="GO:0016020">
    <property type="term" value="C:membrane"/>
    <property type="evidence" value="ECO:0007669"/>
    <property type="project" value="UniProtKB-SubCell"/>
</dbReference>
<dbReference type="FunFam" id="1.20.5.300:FF:000001">
    <property type="entry name" value="striatin isoform X1"/>
    <property type="match status" value="1"/>
</dbReference>
<feature type="non-terminal residue" evidence="21">
    <location>
        <position position="802"/>
    </location>
</feature>
<accession>A0A7K8QGN9</accession>
<dbReference type="Proteomes" id="UP000567624">
    <property type="component" value="Unassembled WGS sequence"/>
</dbReference>
<dbReference type="PROSITE" id="PS00678">
    <property type="entry name" value="WD_REPEATS_1"/>
    <property type="match status" value="2"/>
</dbReference>
<feature type="repeat" description="WD" evidence="17">
    <location>
        <begin position="534"/>
        <end position="566"/>
    </location>
</feature>
<keyword evidence="22" id="KW-1185">Reference proteome</keyword>
<evidence type="ECO:0000256" key="17">
    <source>
        <dbReference type="PROSITE-ProRule" id="PRU00221"/>
    </source>
</evidence>
<dbReference type="GO" id="GO:0051721">
    <property type="term" value="F:protein phosphatase 2A binding"/>
    <property type="evidence" value="ECO:0007669"/>
    <property type="project" value="TreeGrafter"/>
</dbReference>
<feature type="coiled-coil region" evidence="18">
    <location>
        <begin position="83"/>
        <end position="138"/>
    </location>
</feature>
<feature type="region of interest" description="Disordered" evidence="19">
    <location>
        <begin position="311"/>
        <end position="336"/>
    </location>
</feature>
<organism evidence="21 22">
    <name type="scientific">Smithornis capensis</name>
    <dbReference type="NCBI Taxonomy" id="363769"/>
    <lineage>
        <taxon>Eukaryota</taxon>
        <taxon>Metazoa</taxon>
        <taxon>Chordata</taxon>
        <taxon>Craniata</taxon>
        <taxon>Vertebrata</taxon>
        <taxon>Euteleostomi</taxon>
        <taxon>Archelosauria</taxon>
        <taxon>Archosauria</taxon>
        <taxon>Dinosauria</taxon>
        <taxon>Saurischia</taxon>
        <taxon>Theropoda</taxon>
        <taxon>Coelurosauria</taxon>
        <taxon>Aves</taxon>
        <taxon>Neognathae</taxon>
        <taxon>Neoaves</taxon>
        <taxon>Telluraves</taxon>
        <taxon>Australaves</taxon>
        <taxon>Passeriformes</taxon>
        <taxon>Eurylaimidae</taxon>
        <taxon>Smithornis</taxon>
    </lineage>
</organism>
<evidence type="ECO:0000256" key="18">
    <source>
        <dbReference type="SAM" id="Coils"/>
    </source>
</evidence>
<dbReference type="InterPro" id="IPR051488">
    <property type="entry name" value="WD_repeat_striatin"/>
</dbReference>
<evidence type="ECO:0000256" key="15">
    <source>
        <dbReference type="ARBA" id="ARBA00063979"/>
    </source>
</evidence>
<dbReference type="InterPro" id="IPR015943">
    <property type="entry name" value="WD40/YVTN_repeat-like_dom_sf"/>
</dbReference>
<sequence>MDEQAGPGVFFSNNNNNNALLLPPPAGGPGLEPGEAAAAAAAAAAAGGGGGGGVSASGAAAPLSASRAQYSVPGILHFLQHEWGRFEAERAEWEAERAELQAQIAFLQGERKGQENLKKDLVRRIKMLEYALKQERAKYHKLKYGTELNQGDMKPPNYDSDEGNETEIQPQQNSQLIWKQGRQLLRQYLQEVGYTDTILDVKSKRVRALLGLSSDASEKENRNQEPMVNGTEGQIKESTMIGKPELTDSASLLETFKFLENAAAEFSDEEDEEDIEGREKTIIDTATIVRKRVISESSEDRDTEEALKEFDFLVTSDDGDGESRSSGDGTDWEKEDQCLMPEAWNVDQGVITKLKEQYKKERKGKKGVKRPNRSKLQDMLANLRDVDDLPSLQPSVAPSSRPSSSRLIEHEINRTDEVEALTFPPSSGKSFIMGTDEALENELGLGELAGLTVANEADSLTYDIANNKDALRKTWNPKFTLRSHFDGIRGLAFHPVEPVLITASEDHTLKMWNLQKTAPAKKSASLDVEPIYTFRAHNGPVLCVVMSSNGEQCYSGGTDGLIHGWNTTNPNIDPYDSYDPSVLRGAFVGHTDAVWGLVYSGAHQRLLSCSADGTIRLWKATEVAPALNIFNDNQEMGIPSSVDLVSSDPSLMVASFNSGHTSIFNMETRQRILTLESSVDTTISSSCQINRVISHPTLPISITAHEDRHIKFYDNNTGKLIHSMVAHLDAVTSLAVDPNGLYLMSGSHDCSIRLWNLESKTCIQEFTAHRKKFDESIHDVAFHPSKCYIASAGADALAKVFV</sequence>
<dbReference type="FunFam" id="2.130.10.10:FF:000211">
    <property type="entry name" value="striatin isoform X1"/>
    <property type="match status" value="1"/>
</dbReference>
<comment type="subunit">
    <text evidence="15">Part of the core of STRIPAK complexes composed of PP2A catalytic and scaffolding subunits, the striatins (PP2A regulatory subunits), the striatin-associated proteins MOB4, STRIP1 and STRIP2, PDCD10 and members of the STE20 kinases, such as STK24 and STK26. Interacts with CTTNBP2; this interaction may regulate dendritic spine distribution of STRN. Activation of glutamate receptors weakens the interaction with CTTNBP2.</text>
</comment>
<keyword evidence="7 17" id="KW-0853">WD repeat</keyword>
<dbReference type="PRINTS" id="PR00320">
    <property type="entry name" value="GPROTEINBRPT"/>
</dbReference>
<dbReference type="InterPro" id="IPR013258">
    <property type="entry name" value="Striatin_N"/>
</dbReference>
<dbReference type="Gene3D" id="1.20.5.300">
    <property type="match status" value="1"/>
</dbReference>
<dbReference type="Pfam" id="PF00400">
    <property type="entry name" value="WD40"/>
    <property type="match status" value="5"/>
</dbReference>
<dbReference type="Pfam" id="PF08232">
    <property type="entry name" value="Striatin"/>
    <property type="match status" value="1"/>
</dbReference>
<evidence type="ECO:0000256" key="11">
    <source>
        <dbReference type="ARBA" id="ARBA00023054"/>
    </source>
</evidence>
<evidence type="ECO:0000256" key="3">
    <source>
        <dbReference type="ARBA" id="ARBA00004552"/>
    </source>
</evidence>
<feature type="compositionally biased region" description="Basic and acidic residues" evidence="19">
    <location>
        <begin position="321"/>
        <end position="336"/>
    </location>
</feature>
<dbReference type="AlphaFoldDB" id="A0A7K8QGN9"/>
<evidence type="ECO:0000256" key="5">
    <source>
        <dbReference type="ARBA" id="ARBA00022490"/>
    </source>
</evidence>
<dbReference type="SMART" id="SM00320">
    <property type="entry name" value="WD40"/>
    <property type="match status" value="6"/>
</dbReference>
<evidence type="ECO:0000256" key="2">
    <source>
        <dbReference type="ARBA" id="ARBA00004496"/>
    </source>
</evidence>
<keyword evidence="5" id="KW-0963">Cytoplasm</keyword>
<evidence type="ECO:0000313" key="22">
    <source>
        <dbReference type="Proteomes" id="UP000567624"/>
    </source>
</evidence>
<feature type="region of interest" description="Disordered" evidence="19">
    <location>
        <begin position="147"/>
        <end position="171"/>
    </location>
</feature>
<evidence type="ECO:0000313" key="21">
    <source>
        <dbReference type="EMBL" id="NXF04713.1"/>
    </source>
</evidence>
<dbReference type="InterPro" id="IPR001680">
    <property type="entry name" value="WD40_rpt"/>
</dbReference>
<keyword evidence="11 18" id="KW-0175">Coiled coil</keyword>
<dbReference type="PANTHER" id="PTHR15653">
    <property type="entry name" value="STRIATIN"/>
    <property type="match status" value="1"/>
</dbReference>
<evidence type="ECO:0000256" key="7">
    <source>
        <dbReference type="ARBA" id="ARBA00022574"/>
    </source>
</evidence>
<name>A0A7K8QGN9_9PASS</name>
<keyword evidence="13" id="KW-0966">Cell projection</keyword>
<dbReference type="FunFam" id="2.130.10.10:FF:000079">
    <property type="entry name" value="striatin isoform X1"/>
    <property type="match status" value="1"/>
</dbReference>